<evidence type="ECO:0000259" key="1">
    <source>
        <dbReference type="Pfam" id="PF01590"/>
    </source>
</evidence>
<feature type="domain" description="GAF" evidence="1">
    <location>
        <begin position="93"/>
        <end position="221"/>
    </location>
</feature>
<dbReference type="SUPFAM" id="SSF55781">
    <property type="entry name" value="GAF domain-like"/>
    <property type="match status" value="1"/>
</dbReference>
<name>A0A1L0C072_9ASCO</name>
<dbReference type="InterPro" id="IPR003018">
    <property type="entry name" value="GAF"/>
</dbReference>
<reference evidence="2 3" key="1">
    <citation type="submission" date="2016-10" db="EMBL/GenBank/DDBJ databases">
        <authorList>
            <person name="de Groot N.N."/>
        </authorList>
    </citation>
    <scope>NUCLEOTIDE SEQUENCE [LARGE SCALE GENOMIC DNA]</scope>
    <source>
        <strain evidence="2 3">PYCC 4715</strain>
    </source>
</reference>
<evidence type="ECO:0000313" key="3">
    <source>
        <dbReference type="Proteomes" id="UP000182259"/>
    </source>
</evidence>
<sequence length="503" mass="56785">MGRRRLPVANTATETFVTTPAVASAADCDLLPIALTVAHFLSMYSKGKWNLSQVPCPPCLEDTEFLAAPECYSEKKRPKVVELYMKLKHWDHPELFKPTLIKIRKMFGLSGASISLISGSRTFIKYETRLGFREIARDILIDAHCILSDNGFVLLDTAADWRTKRNPLVTGPPHIRFYSGAHLMDPSGVVIGTLAIFDSYPKMSFSEQQVRDLKQLAKEVMEILATPYEVIMGKQSASSLEENKTVDAEIRALSEKLGRATSRGNGMTVFERDGSGDPYSQNQKLRVTMKGENSTTISVGCLSDSERKKVHAKISNLATLKLAAEAMCKSIAIAHKVDFVCILEVRMADLYTISKEYLPNNTKKIDMESFKHANKLMKCRRKSQIGEYFQARMLGICGSEYHLVGFDELLLKKTFLHDIGVHYTNVHRNTKYNRGVLMTIHKNDTKLVRRSKKNAKESNVEVYLRYGGYILGVFNQSSEQSAFTLSEVSRLYDRVSFLRKLYL</sequence>
<dbReference type="AlphaFoldDB" id="A0A1L0C072"/>
<evidence type="ECO:0000313" key="2">
    <source>
        <dbReference type="EMBL" id="SGZ56899.1"/>
    </source>
</evidence>
<accession>A0A1L0C072</accession>
<gene>
    <name evidence="2" type="ORF">SAMEA4029009_CIC11G00000003565</name>
</gene>
<protein>
    <submittedName>
        <fullName evidence="2">CIC11C00000003565</fullName>
    </submittedName>
</protein>
<dbReference type="Proteomes" id="UP000182259">
    <property type="component" value="Chromosome V"/>
</dbReference>
<dbReference type="PANTHER" id="PTHR43102:SF2">
    <property type="entry name" value="GAF DOMAIN-CONTAINING PROTEIN"/>
    <property type="match status" value="1"/>
</dbReference>
<proteinExistence type="predicted"/>
<dbReference type="EMBL" id="LT635768">
    <property type="protein sequence ID" value="SGZ56899.1"/>
    <property type="molecule type" value="Genomic_DNA"/>
</dbReference>
<dbReference type="PANTHER" id="PTHR43102">
    <property type="entry name" value="SLR1143 PROTEIN"/>
    <property type="match status" value="1"/>
</dbReference>
<dbReference type="Pfam" id="PF01590">
    <property type="entry name" value="GAF"/>
    <property type="match status" value="1"/>
</dbReference>
<organism evidence="2 3">
    <name type="scientific">Sungouiella intermedia</name>
    <dbReference type="NCBI Taxonomy" id="45354"/>
    <lineage>
        <taxon>Eukaryota</taxon>
        <taxon>Fungi</taxon>
        <taxon>Dikarya</taxon>
        <taxon>Ascomycota</taxon>
        <taxon>Saccharomycotina</taxon>
        <taxon>Pichiomycetes</taxon>
        <taxon>Metschnikowiaceae</taxon>
        <taxon>Sungouiella</taxon>
    </lineage>
</organism>